<feature type="region of interest" description="Disordered" evidence="8">
    <location>
        <begin position="211"/>
        <end position="241"/>
    </location>
</feature>
<dbReference type="SMART" id="SM00338">
    <property type="entry name" value="BRLZ"/>
    <property type="match status" value="1"/>
</dbReference>
<evidence type="ECO:0000256" key="5">
    <source>
        <dbReference type="ARBA" id="ARBA00023163"/>
    </source>
</evidence>
<feature type="compositionally biased region" description="Basic and acidic residues" evidence="8">
    <location>
        <begin position="63"/>
        <end position="77"/>
    </location>
</feature>
<dbReference type="GO" id="GO:0005634">
    <property type="term" value="C:nucleus"/>
    <property type="evidence" value="ECO:0007669"/>
    <property type="project" value="UniProtKB-SubCell"/>
</dbReference>
<dbReference type="InParanoid" id="A0A2K1QU47"/>
<dbReference type="PANTHER" id="PTHR47416:SF8">
    <property type="entry name" value="BASIC-LEUCINE ZIPPER TRANSCRIPTION FACTOR E-RELATED"/>
    <property type="match status" value="1"/>
</dbReference>
<gene>
    <name evidence="10" type="ORF">CAC42_5133</name>
</gene>
<protein>
    <submittedName>
        <fullName evidence="10">Transcriptional activator hacA</fullName>
    </submittedName>
</protein>
<sequence>MDQSRPFNHGSESDQHLLFDDADANVFAFESGGVDSRDMAADDGHFRRDSMNSAALSPLSEPKWSDTHHSQAVDTSRRTSFALTNPFRDDYQSYRTSISASAPSSSSANIHHAASGWTYDHTPGTASPSAFEPYQLSGDDYDVTEYPGHLAGDVAGAVHHGAASVSFAPLPGEHGGAEPQPIQAPLSPHSNPDMMAIAAKDMHLRALPRHMRPGCRPARPGPSRASSDGVRKKNSRIEIPPDRNLNNIEELIEHANDDDEIKELKAQRRLLRNREAALASRQRKKQHTEDLEVKEQRYLKQINGLKNELAEMSLSNSRLENEYRVLHQKHAEACHVINAFNLEKEELIMKHTQETGNLRRKIQYLTEQIEDPNDQEYLMSTHTNFNEFTSDMNALSVNNQPWMSSVASNPGQFTTEPDTRHPATQGDVKLVKREPEQPIASGVLFMILLCGAFVASKGNNKPFVPSMPEEVRVASTTVLDNLLKDPRSDMLTAGMASTNMQHQHPPQISSPPQSHPHWPHHLQQQDSRHNLYRSLTMPTSHQEADHIFSLTPAEYNSLTSPESYTAYHPQPTVTPRRNLAETLANVRQESISKVPPAEVYTRSLLWDQIPADIVKQFKELVKESKANEDTGSTGEQLRQDSKVEHPGHNNNNWAFSVDHQ</sequence>
<feature type="region of interest" description="Disordered" evidence="8">
    <location>
        <begin position="500"/>
        <end position="521"/>
    </location>
</feature>
<dbReference type="EMBL" id="NKHZ01000039">
    <property type="protein sequence ID" value="PNS18594.1"/>
    <property type="molecule type" value="Genomic_DNA"/>
</dbReference>
<dbReference type="SUPFAM" id="SSF57959">
    <property type="entry name" value="Leucine zipper domain"/>
    <property type="match status" value="1"/>
</dbReference>
<accession>A0A2K1QU47</accession>
<proteinExistence type="inferred from homology"/>
<dbReference type="GO" id="GO:0003677">
    <property type="term" value="F:DNA binding"/>
    <property type="evidence" value="ECO:0007669"/>
    <property type="project" value="UniProtKB-KW"/>
</dbReference>
<keyword evidence="6" id="KW-0539">Nucleus</keyword>
<dbReference type="InterPro" id="IPR004826">
    <property type="entry name" value="bZIP_Maf"/>
</dbReference>
<keyword evidence="11" id="KW-1185">Reference proteome</keyword>
<evidence type="ECO:0000256" key="1">
    <source>
        <dbReference type="ARBA" id="ARBA00004123"/>
    </source>
</evidence>
<comment type="caution">
    <text evidence="10">The sequence shown here is derived from an EMBL/GenBank/DDBJ whole genome shotgun (WGS) entry which is preliminary data.</text>
</comment>
<comment type="subcellular location">
    <subcellularLocation>
        <location evidence="1">Nucleus</location>
    </subcellularLocation>
</comment>
<dbReference type="AlphaFoldDB" id="A0A2K1QU47"/>
<evidence type="ECO:0000256" key="2">
    <source>
        <dbReference type="ARBA" id="ARBA00007163"/>
    </source>
</evidence>
<dbReference type="PROSITE" id="PS50217">
    <property type="entry name" value="BZIP"/>
    <property type="match status" value="1"/>
</dbReference>
<feature type="coiled-coil region" evidence="7">
    <location>
        <begin position="254"/>
        <end position="329"/>
    </location>
</feature>
<keyword evidence="7" id="KW-0175">Coiled coil</keyword>
<reference evidence="10 11" key="1">
    <citation type="submission" date="2017-06" db="EMBL/GenBank/DDBJ databases">
        <title>Draft genome sequence of a variant of Elsinoe murrayae.</title>
        <authorList>
            <person name="Cheng Q."/>
        </authorList>
    </citation>
    <scope>NUCLEOTIDE SEQUENCE [LARGE SCALE GENOMIC DNA]</scope>
    <source>
        <strain evidence="10 11">CQ-2017a</strain>
    </source>
</reference>
<feature type="compositionally biased region" description="Low complexity" evidence="8">
    <location>
        <begin position="501"/>
        <end position="521"/>
    </location>
</feature>
<feature type="compositionally biased region" description="Basic and acidic residues" evidence="8">
    <location>
        <begin position="35"/>
        <end position="50"/>
    </location>
</feature>
<dbReference type="CDD" id="cd14686">
    <property type="entry name" value="bZIP"/>
    <property type="match status" value="1"/>
</dbReference>
<dbReference type="Proteomes" id="UP000243797">
    <property type="component" value="Unassembled WGS sequence"/>
</dbReference>
<evidence type="ECO:0000313" key="10">
    <source>
        <dbReference type="EMBL" id="PNS18594.1"/>
    </source>
</evidence>
<keyword evidence="3" id="KW-0805">Transcription regulation</keyword>
<feature type="region of interest" description="Disordered" evidence="8">
    <location>
        <begin position="33"/>
        <end position="81"/>
    </location>
</feature>
<comment type="similarity">
    <text evidence="2">Belongs to the bZIP family.</text>
</comment>
<dbReference type="STRING" id="2082308.A0A2K1QU47"/>
<dbReference type="InterPro" id="IPR004827">
    <property type="entry name" value="bZIP"/>
</dbReference>
<dbReference type="GO" id="GO:0003700">
    <property type="term" value="F:DNA-binding transcription factor activity"/>
    <property type="evidence" value="ECO:0007669"/>
    <property type="project" value="InterPro"/>
</dbReference>
<evidence type="ECO:0000256" key="4">
    <source>
        <dbReference type="ARBA" id="ARBA00023125"/>
    </source>
</evidence>
<name>A0A2K1QU47_9PEZI</name>
<evidence type="ECO:0000259" key="9">
    <source>
        <dbReference type="PROSITE" id="PS50217"/>
    </source>
</evidence>
<evidence type="ECO:0000256" key="7">
    <source>
        <dbReference type="SAM" id="Coils"/>
    </source>
</evidence>
<dbReference type="Pfam" id="PF03131">
    <property type="entry name" value="bZIP_Maf"/>
    <property type="match status" value="1"/>
</dbReference>
<keyword evidence="4" id="KW-0238">DNA-binding</keyword>
<evidence type="ECO:0000256" key="8">
    <source>
        <dbReference type="SAM" id="MobiDB-lite"/>
    </source>
</evidence>
<feature type="region of interest" description="Disordered" evidence="8">
    <location>
        <begin position="408"/>
        <end position="427"/>
    </location>
</feature>
<feature type="compositionally biased region" description="Basic and acidic residues" evidence="8">
    <location>
        <begin position="229"/>
        <end position="241"/>
    </location>
</feature>
<feature type="compositionally biased region" description="Basic and acidic residues" evidence="8">
    <location>
        <begin position="637"/>
        <end position="647"/>
    </location>
</feature>
<feature type="domain" description="BZIP" evidence="9">
    <location>
        <begin position="263"/>
        <end position="326"/>
    </location>
</feature>
<dbReference type="OrthoDB" id="644067at2759"/>
<evidence type="ECO:0000256" key="6">
    <source>
        <dbReference type="ARBA" id="ARBA00023242"/>
    </source>
</evidence>
<evidence type="ECO:0000256" key="3">
    <source>
        <dbReference type="ARBA" id="ARBA00023015"/>
    </source>
</evidence>
<keyword evidence="5" id="KW-0804">Transcription</keyword>
<evidence type="ECO:0000313" key="11">
    <source>
        <dbReference type="Proteomes" id="UP000243797"/>
    </source>
</evidence>
<feature type="region of interest" description="Disordered" evidence="8">
    <location>
        <begin position="624"/>
        <end position="660"/>
    </location>
</feature>
<dbReference type="InterPro" id="IPR046347">
    <property type="entry name" value="bZIP_sf"/>
</dbReference>
<dbReference type="PANTHER" id="PTHR47416">
    <property type="entry name" value="BASIC-LEUCINE ZIPPER TRANSCRIPTION FACTOR F-RELATED"/>
    <property type="match status" value="1"/>
</dbReference>
<organism evidence="10 11">
    <name type="scientific">Sphaceloma murrayae</name>
    <dbReference type="NCBI Taxonomy" id="2082308"/>
    <lineage>
        <taxon>Eukaryota</taxon>
        <taxon>Fungi</taxon>
        <taxon>Dikarya</taxon>
        <taxon>Ascomycota</taxon>
        <taxon>Pezizomycotina</taxon>
        <taxon>Dothideomycetes</taxon>
        <taxon>Dothideomycetidae</taxon>
        <taxon>Myriangiales</taxon>
        <taxon>Elsinoaceae</taxon>
        <taxon>Sphaceloma</taxon>
    </lineage>
</organism>
<dbReference type="Gene3D" id="1.20.5.170">
    <property type="match status" value="1"/>
</dbReference>